<evidence type="ECO:0000256" key="3">
    <source>
        <dbReference type="ARBA" id="ARBA00022927"/>
    </source>
</evidence>
<dbReference type="AlphaFoldDB" id="A0AAW1RJT0"/>
<dbReference type="Gene3D" id="3.40.1000.10">
    <property type="entry name" value="Mog1/PsbP, alpha/beta/alpha sandwich"/>
    <property type="match status" value="1"/>
</dbReference>
<dbReference type="GO" id="GO:0006606">
    <property type="term" value="P:protein import into nucleus"/>
    <property type="evidence" value="ECO:0007669"/>
    <property type="project" value="TreeGrafter"/>
</dbReference>
<reference evidence="4 5" key="1">
    <citation type="journal article" date="2024" name="Nat. Commun.">
        <title>Phylogenomics reveals the evolutionary origins of lichenization in chlorophyte algae.</title>
        <authorList>
            <person name="Puginier C."/>
            <person name="Libourel C."/>
            <person name="Otte J."/>
            <person name="Skaloud P."/>
            <person name="Haon M."/>
            <person name="Grisel S."/>
            <person name="Petersen M."/>
            <person name="Berrin J.G."/>
            <person name="Delaux P.M."/>
            <person name="Dal Grande F."/>
            <person name="Keller J."/>
        </authorList>
    </citation>
    <scope>NUCLEOTIDE SEQUENCE [LARGE SCALE GENOMIC DNA]</scope>
    <source>
        <strain evidence="4 5">SAG 2523</strain>
    </source>
</reference>
<dbReference type="Proteomes" id="UP001485043">
    <property type="component" value="Unassembled WGS sequence"/>
</dbReference>
<dbReference type="InterPro" id="IPR016123">
    <property type="entry name" value="Mog1/PsbP_a/b/a-sand"/>
</dbReference>
<comment type="similarity">
    <text evidence="1">Belongs to the MOG1 family.</text>
</comment>
<comment type="caution">
    <text evidence="4">The sequence shown here is derived from an EMBL/GenBank/DDBJ whole genome shotgun (WGS) entry which is preliminary data.</text>
</comment>
<keyword evidence="3" id="KW-0653">Protein transport</keyword>
<organism evidence="4 5">
    <name type="scientific">Apatococcus fuscideae</name>
    <dbReference type="NCBI Taxonomy" id="2026836"/>
    <lineage>
        <taxon>Eukaryota</taxon>
        <taxon>Viridiplantae</taxon>
        <taxon>Chlorophyta</taxon>
        <taxon>core chlorophytes</taxon>
        <taxon>Trebouxiophyceae</taxon>
        <taxon>Chlorellales</taxon>
        <taxon>Chlorellaceae</taxon>
        <taxon>Apatococcus</taxon>
    </lineage>
</organism>
<gene>
    <name evidence="4" type="ORF">WJX84_004769</name>
</gene>
<evidence type="ECO:0000256" key="1">
    <source>
        <dbReference type="ARBA" id="ARBA00010307"/>
    </source>
</evidence>
<protein>
    <submittedName>
        <fullName evidence="4">Uncharacterized protein</fullName>
    </submittedName>
</protein>
<dbReference type="GO" id="GO:0005634">
    <property type="term" value="C:nucleus"/>
    <property type="evidence" value="ECO:0007669"/>
    <property type="project" value="TreeGrafter"/>
</dbReference>
<dbReference type="GO" id="GO:0031267">
    <property type="term" value="F:small GTPase binding"/>
    <property type="evidence" value="ECO:0007669"/>
    <property type="project" value="TreeGrafter"/>
</dbReference>
<dbReference type="SUPFAM" id="SSF55724">
    <property type="entry name" value="Mog1p/PsbP-like"/>
    <property type="match status" value="1"/>
</dbReference>
<dbReference type="PANTHER" id="PTHR15837">
    <property type="entry name" value="RAN GUANINE NUCLEOTIDE RELEASE FACTOR"/>
    <property type="match status" value="1"/>
</dbReference>
<proteinExistence type="inferred from homology"/>
<dbReference type="Pfam" id="PF04603">
    <property type="entry name" value="Mog1"/>
    <property type="match status" value="1"/>
</dbReference>
<dbReference type="GO" id="GO:0005085">
    <property type="term" value="F:guanyl-nucleotide exchange factor activity"/>
    <property type="evidence" value="ECO:0007669"/>
    <property type="project" value="TreeGrafter"/>
</dbReference>
<dbReference type="EMBL" id="JALJOV010002138">
    <property type="protein sequence ID" value="KAK9834091.1"/>
    <property type="molecule type" value="Genomic_DNA"/>
</dbReference>
<evidence type="ECO:0000256" key="2">
    <source>
        <dbReference type="ARBA" id="ARBA00022448"/>
    </source>
</evidence>
<keyword evidence="5" id="KW-1185">Reference proteome</keyword>
<evidence type="ECO:0000313" key="4">
    <source>
        <dbReference type="EMBL" id="KAK9834091.1"/>
    </source>
</evidence>
<sequence>MECPCRKLFGGAIESALPERFTDVSDLRPVPDNQEIFTDTDRSETLIFEIMELLPMPAKEAAETLFLDMAEQDQAISSLISSINHQEHTRFAHIPSRFQQTLLEGSMVLKAKGLMATGTQKMNVSMANIRIPEKKSEMLITLLHPSREPILADGPDALQTEHITEARSLMIPLLTKRLHAVILNCRIVTWAEELPNGVCVRQASAAPCLSSVGLMFCEALCSQQLWI</sequence>
<keyword evidence="2" id="KW-0813">Transport</keyword>
<name>A0AAW1RJT0_9CHLO</name>
<accession>A0AAW1RJT0</accession>
<evidence type="ECO:0000313" key="5">
    <source>
        <dbReference type="Proteomes" id="UP001485043"/>
    </source>
</evidence>
<dbReference type="PANTHER" id="PTHR15837:SF0">
    <property type="entry name" value="RAN GUANINE NUCLEOTIDE RELEASE FACTOR"/>
    <property type="match status" value="1"/>
</dbReference>
<dbReference type="InterPro" id="IPR007681">
    <property type="entry name" value="Mog1"/>
</dbReference>